<proteinExistence type="inferred from homology"/>
<comment type="cofactor">
    <cofactor evidence="1">
        <name>Mg(2+)</name>
        <dbReference type="ChEBI" id="CHEBI:18420"/>
    </cofactor>
</comment>
<dbReference type="SFLD" id="SFLDS00005">
    <property type="entry name" value="Isoprenoid_Synthase_Type_I"/>
    <property type="match status" value="1"/>
</dbReference>
<dbReference type="InterPro" id="IPR033749">
    <property type="entry name" value="Polyprenyl_synt_CS"/>
</dbReference>
<dbReference type="PANTHER" id="PTHR12001">
    <property type="entry name" value="GERANYLGERANYL PYROPHOSPHATE SYNTHASE"/>
    <property type="match status" value="1"/>
</dbReference>
<accession>A0A7W0HNC3</accession>
<keyword evidence="8" id="KW-1185">Reference proteome</keyword>
<organism evidence="7 8">
    <name type="scientific">Nonomuraea soli</name>
    <dbReference type="NCBI Taxonomy" id="1032476"/>
    <lineage>
        <taxon>Bacteria</taxon>
        <taxon>Bacillati</taxon>
        <taxon>Actinomycetota</taxon>
        <taxon>Actinomycetes</taxon>
        <taxon>Streptosporangiales</taxon>
        <taxon>Streptosporangiaceae</taxon>
        <taxon>Nonomuraea</taxon>
    </lineage>
</organism>
<evidence type="ECO:0000256" key="3">
    <source>
        <dbReference type="ARBA" id="ARBA00022679"/>
    </source>
</evidence>
<dbReference type="GO" id="GO:0000010">
    <property type="term" value="F:heptaprenyl diphosphate synthase activity"/>
    <property type="evidence" value="ECO:0007669"/>
    <property type="project" value="UniProtKB-EC"/>
</dbReference>
<evidence type="ECO:0000256" key="6">
    <source>
        <dbReference type="RuleBase" id="RU004466"/>
    </source>
</evidence>
<dbReference type="GO" id="GO:0008299">
    <property type="term" value="P:isoprenoid biosynthetic process"/>
    <property type="evidence" value="ECO:0007669"/>
    <property type="project" value="InterPro"/>
</dbReference>
<comment type="caution">
    <text evidence="7">The sequence shown here is derived from an EMBL/GenBank/DDBJ whole genome shotgun (WGS) entry which is preliminary data.</text>
</comment>
<protein>
    <submittedName>
        <fullName evidence="7">Heptaprenyl diphosphate synthase</fullName>
        <ecNumber evidence="7">2.5.1.30</ecNumber>
    </submittedName>
</protein>
<dbReference type="GO" id="GO:0046872">
    <property type="term" value="F:metal ion binding"/>
    <property type="evidence" value="ECO:0007669"/>
    <property type="project" value="UniProtKB-KW"/>
</dbReference>
<dbReference type="Gene3D" id="1.10.600.10">
    <property type="entry name" value="Farnesyl Diphosphate Synthase"/>
    <property type="match status" value="1"/>
</dbReference>
<dbReference type="SUPFAM" id="SSF48576">
    <property type="entry name" value="Terpenoid synthases"/>
    <property type="match status" value="1"/>
</dbReference>
<dbReference type="InterPro" id="IPR000092">
    <property type="entry name" value="Polyprenyl_synt"/>
</dbReference>
<evidence type="ECO:0000256" key="4">
    <source>
        <dbReference type="ARBA" id="ARBA00022723"/>
    </source>
</evidence>
<gene>
    <name evidence="7" type="ORF">HNR30_000963</name>
</gene>
<evidence type="ECO:0000256" key="1">
    <source>
        <dbReference type="ARBA" id="ARBA00001946"/>
    </source>
</evidence>
<reference evidence="7 8" key="1">
    <citation type="submission" date="2020-07" db="EMBL/GenBank/DDBJ databases">
        <title>Genomic Encyclopedia of Type Strains, Phase IV (KMG-IV): sequencing the most valuable type-strain genomes for metagenomic binning, comparative biology and taxonomic classification.</title>
        <authorList>
            <person name="Goeker M."/>
        </authorList>
    </citation>
    <scope>NUCLEOTIDE SEQUENCE [LARGE SCALE GENOMIC DNA]</scope>
    <source>
        <strain evidence="7 8">DSM 45533</strain>
    </source>
</reference>
<evidence type="ECO:0000313" key="8">
    <source>
        <dbReference type="Proteomes" id="UP000530928"/>
    </source>
</evidence>
<name>A0A7W0HNC3_9ACTN</name>
<keyword evidence="4" id="KW-0479">Metal-binding</keyword>
<dbReference type="InterPro" id="IPR008949">
    <property type="entry name" value="Isoprenoid_synthase_dom_sf"/>
</dbReference>
<sequence>MEMHLREAVSDGFPMLREAAGHLLEAGGKRLRPLLVLLGAEFGDPGAPSVIPAAASVELVHAASLYHDDVMDEAPLRHGVPSAHVKWDTKVAILVGDYLFARAAGLELPEQARVEQARCVAHLVAGQVRESAGPAPGDDRLDHYLQVLQEKSAALIRFSARLGGLCAGAPPHVTAALAEYGELLGMAFQLSDDLIDVLSEPDESGKGAGTDLRAGVLTLPALHALALESGRLAELLALGPLTDPSLHAEALTLLRGSPAMLTARAEVERYAAEAAAVARALPANPARDVLLALSRQVVHRTI</sequence>
<dbReference type="PANTHER" id="PTHR12001:SF69">
    <property type="entry name" value="ALL TRANS-POLYPRENYL-DIPHOSPHATE SYNTHASE PDSS1"/>
    <property type="match status" value="1"/>
</dbReference>
<keyword evidence="5" id="KW-0460">Magnesium</keyword>
<comment type="similarity">
    <text evidence="2 6">Belongs to the FPP/GGPP synthase family.</text>
</comment>
<dbReference type="CDD" id="cd00685">
    <property type="entry name" value="Trans_IPPS_HT"/>
    <property type="match status" value="1"/>
</dbReference>
<dbReference type="PROSITE" id="PS00444">
    <property type="entry name" value="POLYPRENYL_SYNTHASE_2"/>
    <property type="match status" value="1"/>
</dbReference>
<dbReference type="EMBL" id="JACDUR010000001">
    <property type="protein sequence ID" value="MBA2889628.1"/>
    <property type="molecule type" value="Genomic_DNA"/>
</dbReference>
<keyword evidence="3 6" id="KW-0808">Transferase</keyword>
<dbReference type="EC" id="2.5.1.30" evidence="7"/>
<evidence type="ECO:0000256" key="2">
    <source>
        <dbReference type="ARBA" id="ARBA00006706"/>
    </source>
</evidence>
<dbReference type="Proteomes" id="UP000530928">
    <property type="component" value="Unassembled WGS sequence"/>
</dbReference>
<evidence type="ECO:0000313" key="7">
    <source>
        <dbReference type="EMBL" id="MBA2889628.1"/>
    </source>
</evidence>
<dbReference type="AlphaFoldDB" id="A0A7W0HNC3"/>
<evidence type="ECO:0000256" key="5">
    <source>
        <dbReference type="ARBA" id="ARBA00022842"/>
    </source>
</evidence>
<dbReference type="Pfam" id="PF00348">
    <property type="entry name" value="polyprenyl_synt"/>
    <property type="match status" value="1"/>
</dbReference>